<dbReference type="Proteomes" id="UP000246077">
    <property type="component" value="Unassembled WGS sequence"/>
</dbReference>
<name>A0A317E470_9PROT</name>
<dbReference type="EMBL" id="QGLF01000002">
    <property type="protein sequence ID" value="PWR21837.1"/>
    <property type="molecule type" value="Genomic_DNA"/>
</dbReference>
<keyword evidence="2" id="KW-1185">Reference proteome</keyword>
<dbReference type="InterPro" id="IPR009241">
    <property type="entry name" value="HigB-like"/>
</dbReference>
<dbReference type="InterPro" id="IPR014056">
    <property type="entry name" value="TypeIITA-like_toxin_pred"/>
</dbReference>
<comment type="caution">
    <text evidence="1">The sequence shown here is derived from an EMBL/GenBank/DDBJ whole genome shotgun (WGS) entry which is preliminary data.</text>
</comment>
<dbReference type="PANTHER" id="PTHR41791:SF1">
    <property type="entry name" value="SSL7039 PROTEIN"/>
    <property type="match status" value="1"/>
</dbReference>
<protein>
    <submittedName>
        <fullName evidence="1">Addiction module antitoxin RelB</fullName>
    </submittedName>
</protein>
<dbReference type="RefSeq" id="WP_109920481.1">
    <property type="nucleotide sequence ID" value="NZ_QGLF01000002.1"/>
</dbReference>
<gene>
    <name evidence="1" type="ORF">DKG75_07570</name>
</gene>
<evidence type="ECO:0000313" key="2">
    <source>
        <dbReference type="Proteomes" id="UP000246077"/>
    </source>
</evidence>
<sequence>MIFRTETFDTWLAALRDRRALARIGARIDRLAAGNPGDVVPVGDGVSEMRIHYGPGYRVYYVQRGQLVIVLLCGGDKSSQDRDIRQAKALAAGLEEPSAPPKTST</sequence>
<dbReference type="NCBIfam" id="TIGR02683">
    <property type="entry name" value="upstrm_HI1419"/>
    <property type="match status" value="1"/>
</dbReference>
<reference evidence="2" key="1">
    <citation type="submission" date="2018-05" db="EMBL/GenBank/DDBJ databases">
        <title>Zavarzinia sp. HR-AS.</title>
        <authorList>
            <person name="Lee Y."/>
            <person name="Jeon C.O."/>
        </authorList>
    </citation>
    <scope>NUCLEOTIDE SEQUENCE [LARGE SCALE GENOMIC DNA]</scope>
    <source>
        <strain evidence="2">DSM 1231</strain>
    </source>
</reference>
<dbReference type="PIRSF" id="PIRSF028744">
    <property type="entry name" value="Addict_mod_HI1419"/>
    <property type="match status" value="1"/>
</dbReference>
<dbReference type="AlphaFoldDB" id="A0A317E470"/>
<accession>A0A317E470</accession>
<dbReference type="PANTHER" id="PTHR41791">
    <property type="entry name" value="SSL7039 PROTEIN"/>
    <property type="match status" value="1"/>
</dbReference>
<evidence type="ECO:0000313" key="1">
    <source>
        <dbReference type="EMBL" id="PWR21837.1"/>
    </source>
</evidence>
<proteinExistence type="predicted"/>
<organism evidence="1 2">
    <name type="scientific">Zavarzinia compransoris</name>
    <dbReference type="NCBI Taxonomy" id="1264899"/>
    <lineage>
        <taxon>Bacteria</taxon>
        <taxon>Pseudomonadati</taxon>
        <taxon>Pseudomonadota</taxon>
        <taxon>Alphaproteobacteria</taxon>
        <taxon>Rhodospirillales</taxon>
        <taxon>Zavarziniaceae</taxon>
        <taxon>Zavarzinia</taxon>
    </lineage>
</organism>
<dbReference type="OrthoDB" id="5296237at2"/>
<dbReference type="Pfam" id="PF05973">
    <property type="entry name" value="Gp49"/>
    <property type="match status" value="1"/>
</dbReference>